<dbReference type="Proteomes" id="UP000714275">
    <property type="component" value="Unassembled WGS sequence"/>
</dbReference>
<name>A0A9P7A7Z0_9AGAM</name>
<evidence type="ECO:0000313" key="2">
    <source>
        <dbReference type="EMBL" id="KAG1783951.1"/>
    </source>
</evidence>
<reference evidence="2" key="1">
    <citation type="journal article" date="2020" name="New Phytol.">
        <title>Comparative genomics reveals dynamic genome evolution in host specialist ectomycorrhizal fungi.</title>
        <authorList>
            <person name="Lofgren L.A."/>
            <person name="Nguyen N.H."/>
            <person name="Vilgalys R."/>
            <person name="Ruytinx J."/>
            <person name="Liao H.L."/>
            <person name="Branco S."/>
            <person name="Kuo A."/>
            <person name="LaButti K."/>
            <person name="Lipzen A."/>
            <person name="Andreopoulos W."/>
            <person name="Pangilinan J."/>
            <person name="Riley R."/>
            <person name="Hundley H."/>
            <person name="Na H."/>
            <person name="Barry K."/>
            <person name="Grigoriev I.V."/>
            <person name="Stajich J.E."/>
            <person name="Kennedy P.G."/>
        </authorList>
    </citation>
    <scope>NUCLEOTIDE SEQUENCE</scope>
    <source>
        <strain evidence="2">DOB743</strain>
    </source>
</reference>
<dbReference type="Pfam" id="PF18759">
    <property type="entry name" value="Plavaka"/>
    <property type="match status" value="1"/>
</dbReference>
<dbReference type="InterPro" id="IPR041078">
    <property type="entry name" value="Plavaka"/>
</dbReference>
<evidence type="ECO:0000256" key="1">
    <source>
        <dbReference type="SAM" id="MobiDB-lite"/>
    </source>
</evidence>
<feature type="compositionally biased region" description="Polar residues" evidence="1">
    <location>
        <begin position="670"/>
        <end position="680"/>
    </location>
</feature>
<organism evidence="2 3">
    <name type="scientific">Suillus placidus</name>
    <dbReference type="NCBI Taxonomy" id="48579"/>
    <lineage>
        <taxon>Eukaryota</taxon>
        <taxon>Fungi</taxon>
        <taxon>Dikarya</taxon>
        <taxon>Basidiomycota</taxon>
        <taxon>Agaricomycotina</taxon>
        <taxon>Agaricomycetes</taxon>
        <taxon>Agaricomycetidae</taxon>
        <taxon>Boletales</taxon>
        <taxon>Suillineae</taxon>
        <taxon>Suillaceae</taxon>
        <taxon>Suillus</taxon>
    </lineage>
</organism>
<evidence type="ECO:0000313" key="3">
    <source>
        <dbReference type="Proteomes" id="UP000714275"/>
    </source>
</evidence>
<dbReference type="EMBL" id="JABBWD010000001">
    <property type="protein sequence ID" value="KAG1783951.1"/>
    <property type="molecule type" value="Genomic_DNA"/>
</dbReference>
<protein>
    <submittedName>
        <fullName evidence="2">Uncharacterized protein</fullName>
    </submittedName>
</protein>
<feature type="region of interest" description="Disordered" evidence="1">
    <location>
        <begin position="648"/>
        <end position="683"/>
    </location>
</feature>
<keyword evidence="3" id="KW-1185">Reference proteome</keyword>
<dbReference type="OrthoDB" id="3239511at2759"/>
<accession>A0A9P7A7Z0</accession>
<proteinExistence type="predicted"/>
<sequence>MGPERTKFCNLCDQDIKPRGWTTHRKACETKAAKRCRDQVVVDAICKEKDPPALDEPEVVAAVPTFNQDNIKIEYHPSSGIEAKVYGFDSFECRAADFQVPPPDGQPWRPFKSRLEFEIAEIMLKVGFNNQQTDRLIKLCHRCVDIHNMWEATSHRITKFTKEVILIPFSGDDELREYDIHYQDLWELAADMLRNPRLFPYFMFDAHRLSKFDGNKFVSFVDEPFTSQLPPGAKPLAYILYADKTKLSSFGTAKGYPVYARLANLPTAIRNGRGEGGGYVVGWLPIVKDEKLHSGKPSWHKSFARIISLLASKSQTGQWFECLDSVKCWFFLCILILSADFEEQSVMSLTRGIMSLWPCPICLVPRDDLWDTSKLYCRRISKDSQAVINAACAKETFEEREELLKEQALRLIENAFWAVAFTCVYRALSHDRCHFNHGRLWSRHLWVELQKYLVSLGRGKVSEVDNRFENFPCWRNLKHPNQVVGVTFTDSSVHKDISKMIIYATHDILIENDCPLGYLLLRCVHLYLEMDMYAALEVHTTNTIEEGRHTVQAFTALMKQYMTQTADDNVKNWNFPKLHMTTHIFDDIEAKGASHNYNTKLNEQMHGPLKDWYLNRTNFKNVVEQILRIDHWILVADDIDHRISDFDEYSQRKSDSDSEDDDSLDDDENTNISMDSTLDPSQHVRMGSRQAVQTFCSIENAHKTRVEFTNFRIKLNAFLNIFLPTCNIPLPNGRRIHLQSDDTVTEYQFLCINYKSLVDWKQNTNYLRCSPQFFNAPRYDCVFIRTQNGIILGRPRLRQDKQLNLFRVRAQPCTKAEFFSVQSIIHGALLVQDSGGNPLDYLVVDTVNTDMFLRVREMHQQAGHPVRI</sequence>
<feature type="compositionally biased region" description="Acidic residues" evidence="1">
    <location>
        <begin position="657"/>
        <end position="669"/>
    </location>
</feature>
<comment type="caution">
    <text evidence="2">The sequence shown here is derived from an EMBL/GenBank/DDBJ whole genome shotgun (WGS) entry which is preliminary data.</text>
</comment>
<dbReference type="AlphaFoldDB" id="A0A9P7A7Z0"/>
<gene>
    <name evidence="2" type="ORF">EV702DRAFT_1175911</name>
</gene>